<dbReference type="Proteomes" id="UP001179121">
    <property type="component" value="Chromosome"/>
</dbReference>
<keyword evidence="2" id="KW-1185">Reference proteome</keyword>
<dbReference type="RefSeq" id="WP_289270922.1">
    <property type="nucleotide sequence ID" value="NZ_OX365700.1"/>
</dbReference>
<gene>
    <name evidence="1" type="ORF">DNFV4_04030</name>
</gene>
<dbReference type="AlphaFoldDB" id="A0AA86TF40"/>
<dbReference type="KEGG" id="nti:DNFV4_04030"/>
<accession>A0AA86TF40</accession>
<organism evidence="1 2">
    <name type="scientific">Nitrospira tepida</name>
    <dbReference type="NCBI Taxonomy" id="2973512"/>
    <lineage>
        <taxon>Bacteria</taxon>
        <taxon>Pseudomonadati</taxon>
        <taxon>Nitrospirota</taxon>
        <taxon>Nitrospiria</taxon>
        <taxon>Nitrospirales</taxon>
        <taxon>Nitrospiraceae</taxon>
        <taxon>Nitrospira</taxon>
    </lineage>
</organism>
<sequence length="120" mass="13672">MTDPLQILLQPSPLNAILFPPNSRYHGVPTATLETPDGRSVVYLRRRLVPPPERLAVLYEHTVTQNERLDGIAQRYFGDPEQFWRICDANVAFRPSELTERIGRRLKITLPEGVPGVQRA</sequence>
<reference evidence="1" key="1">
    <citation type="submission" date="2022-10" db="EMBL/GenBank/DDBJ databases">
        <authorList>
            <person name="Koch H."/>
        </authorList>
    </citation>
    <scope>NUCLEOTIDE SEQUENCE</scope>
    <source>
        <strain evidence="1">DNF</strain>
    </source>
</reference>
<protein>
    <submittedName>
        <fullName evidence="1">LysM domain-containing protein</fullName>
    </submittedName>
</protein>
<evidence type="ECO:0000313" key="1">
    <source>
        <dbReference type="EMBL" id="CAI4033589.1"/>
    </source>
</evidence>
<dbReference type="EMBL" id="OX365700">
    <property type="protein sequence ID" value="CAI4033589.1"/>
    <property type="molecule type" value="Genomic_DNA"/>
</dbReference>
<proteinExistence type="predicted"/>
<name>A0AA86TF40_9BACT</name>
<evidence type="ECO:0000313" key="2">
    <source>
        <dbReference type="Proteomes" id="UP001179121"/>
    </source>
</evidence>